<accession>A0AAV6V9F7</accession>
<evidence type="ECO:0000256" key="1">
    <source>
        <dbReference type="SAM" id="MobiDB-lite"/>
    </source>
</evidence>
<dbReference type="Gene3D" id="2.10.80.10">
    <property type="entry name" value="Lipase, subunit A"/>
    <property type="match status" value="1"/>
</dbReference>
<comment type="caution">
    <text evidence="3">The sequence shown here is derived from an EMBL/GenBank/DDBJ whole genome shotgun (WGS) entry which is preliminary data.</text>
</comment>
<feature type="compositionally biased region" description="Low complexity" evidence="1">
    <location>
        <begin position="181"/>
        <end position="201"/>
    </location>
</feature>
<keyword evidence="4" id="KW-1185">Reference proteome</keyword>
<feature type="signal peptide" evidence="2">
    <location>
        <begin position="1"/>
        <end position="20"/>
    </location>
</feature>
<proteinExistence type="predicted"/>
<evidence type="ECO:0000313" key="3">
    <source>
        <dbReference type="EMBL" id="KAG8192812.1"/>
    </source>
</evidence>
<dbReference type="EMBL" id="JAFNEN010000134">
    <property type="protein sequence ID" value="KAG8192812.1"/>
    <property type="molecule type" value="Genomic_DNA"/>
</dbReference>
<keyword evidence="2" id="KW-0732">Signal</keyword>
<dbReference type="Proteomes" id="UP000827092">
    <property type="component" value="Unassembled WGS sequence"/>
</dbReference>
<dbReference type="AlphaFoldDB" id="A0AAV6V9F7"/>
<gene>
    <name evidence="3" type="ORF">JTE90_014596</name>
</gene>
<feature type="chain" id="PRO_5043451056" description="Prokineticin domain-containing protein" evidence="2">
    <location>
        <begin position="21"/>
        <end position="201"/>
    </location>
</feature>
<feature type="compositionally biased region" description="Acidic residues" evidence="1">
    <location>
        <begin position="110"/>
        <end position="180"/>
    </location>
</feature>
<protein>
    <recommendedName>
        <fullName evidence="5">Prokineticin domain-containing protein</fullName>
    </recommendedName>
</protein>
<name>A0AAV6V9F7_9ARAC</name>
<organism evidence="3 4">
    <name type="scientific">Oedothorax gibbosus</name>
    <dbReference type="NCBI Taxonomy" id="931172"/>
    <lineage>
        <taxon>Eukaryota</taxon>
        <taxon>Metazoa</taxon>
        <taxon>Ecdysozoa</taxon>
        <taxon>Arthropoda</taxon>
        <taxon>Chelicerata</taxon>
        <taxon>Arachnida</taxon>
        <taxon>Araneae</taxon>
        <taxon>Araneomorphae</taxon>
        <taxon>Entelegynae</taxon>
        <taxon>Araneoidea</taxon>
        <taxon>Linyphiidae</taxon>
        <taxon>Erigoninae</taxon>
        <taxon>Oedothorax</taxon>
    </lineage>
</organism>
<evidence type="ECO:0000256" key="2">
    <source>
        <dbReference type="SAM" id="SignalP"/>
    </source>
</evidence>
<evidence type="ECO:0008006" key="5">
    <source>
        <dbReference type="Google" id="ProtNLM"/>
    </source>
</evidence>
<feature type="region of interest" description="Disordered" evidence="1">
    <location>
        <begin position="100"/>
        <end position="201"/>
    </location>
</feature>
<reference evidence="3 4" key="1">
    <citation type="journal article" date="2022" name="Nat. Ecol. Evol.">
        <title>A masculinizing supergene underlies an exaggerated male reproductive morph in a spider.</title>
        <authorList>
            <person name="Hendrickx F."/>
            <person name="De Corte Z."/>
            <person name="Sonet G."/>
            <person name="Van Belleghem S.M."/>
            <person name="Kostlbacher S."/>
            <person name="Vangestel C."/>
        </authorList>
    </citation>
    <scope>NUCLEOTIDE SEQUENCE [LARGE SCALE GENOMIC DNA]</scope>
    <source>
        <strain evidence="3">W744_W776</strain>
    </source>
</reference>
<evidence type="ECO:0000313" key="4">
    <source>
        <dbReference type="Proteomes" id="UP000827092"/>
    </source>
</evidence>
<sequence length="201" mass="20350">MKSFMTACFFAFVATQIVAAEKCSTQAECPDANKCCAGIPPFGGNCLNHTPEGGKCHLEDKVAPIFFGEYIIGPCPCAEGLICESTGGKKKNDGVCVKAPTPAPEVPAEPTDDTPVEEPAADDTPAEEPAADDTPAEEPAADDTPVEEPAADDTPAEEPAADDAPAEEPAADDAPAEEPAADSSAADSVADSSAGDSVAEP</sequence>